<protein>
    <submittedName>
        <fullName evidence="2">Uncharacterized protein</fullName>
    </submittedName>
</protein>
<dbReference type="Proteomes" id="UP000092544">
    <property type="component" value="Unassembled WGS sequence"/>
</dbReference>
<keyword evidence="1" id="KW-1133">Transmembrane helix</keyword>
<evidence type="ECO:0000313" key="3">
    <source>
        <dbReference type="Proteomes" id="UP000092544"/>
    </source>
</evidence>
<dbReference type="STRING" id="1792290.MSP8886_02490"/>
<keyword evidence="3" id="KW-1185">Reference proteome</keyword>
<organism evidence="2 3">
    <name type="scientific">Marinomonas spartinae</name>
    <dbReference type="NCBI Taxonomy" id="1792290"/>
    <lineage>
        <taxon>Bacteria</taxon>
        <taxon>Pseudomonadati</taxon>
        <taxon>Pseudomonadota</taxon>
        <taxon>Gammaproteobacteria</taxon>
        <taxon>Oceanospirillales</taxon>
        <taxon>Oceanospirillaceae</taxon>
        <taxon>Marinomonas</taxon>
    </lineage>
</organism>
<gene>
    <name evidence="2" type="ORF">MSP8886_02490</name>
</gene>
<dbReference type="RefSeq" id="WP_067016845.1">
    <property type="nucleotide sequence ID" value="NZ_FLOB01000005.1"/>
</dbReference>
<evidence type="ECO:0000313" key="2">
    <source>
        <dbReference type="EMBL" id="SBS32604.1"/>
    </source>
</evidence>
<feature type="transmembrane region" description="Helical" evidence="1">
    <location>
        <begin position="12"/>
        <end position="30"/>
    </location>
</feature>
<name>A0A1A8TJB2_9GAMM</name>
<keyword evidence="1" id="KW-0472">Membrane</keyword>
<proteinExistence type="predicted"/>
<accession>A0A1A8TJB2</accession>
<dbReference type="AlphaFoldDB" id="A0A1A8TJB2"/>
<keyword evidence="1" id="KW-0812">Transmembrane</keyword>
<feature type="transmembrane region" description="Helical" evidence="1">
    <location>
        <begin position="42"/>
        <end position="60"/>
    </location>
</feature>
<evidence type="ECO:0000256" key="1">
    <source>
        <dbReference type="SAM" id="Phobius"/>
    </source>
</evidence>
<dbReference type="EMBL" id="FLOB01000005">
    <property type="protein sequence ID" value="SBS32604.1"/>
    <property type="molecule type" value="Genomic_DNA"/>
</dbReference>
<reference evidence="2 3" key="1">
    <citation type="submission" date="2016-06" db="EMBL/GenBank/DDBJ databases">
        <authorList>
            <person name="Kjaerup R.B."/>
            <person name="Dalgaard T.S."/>
            <person name="Juul-Madsen H.R."/>
        </authorList>
    </citation>
    <scope>NUCLEOTIDE SEQUENCE [LARGE SCALE GENOMIC DNA]</scope>
    <source>
        <strain evidence="2 3">CECT 8886</strain>
    </source>
</reference>
<sequence>MKKIYTAKQMMWGSFLGGPVAAIYFLTTGFDAIGRRDFAKRSLLIGIAAMFALIFLSPYIPDSVPSATFSILFAAPVAVLSKDYFLTKMQIEKSTEFYLQSTWKVFGIIILSVFLYVIISIVCFYFFESIGLINIE</sequence>
<dbReference type="OrthoDB" id="5815893at2"/>
<feature type="transmembrane region" description="Helical" evidence="1">
    <location>
        <begin position="105"/>
        <end position="127"/>
    </location>
</feature>